<sequence>MVEVSDIPAILARRLRWLILVPALFMALAVAFVLVRSPQYSATAELLVEPPSLQILGRDFSGREGASPLESLDIDSQALVVMSNPVLNDVVEKLDLENDPAFTGPGLRQRLLPFLFPAKPNEEQRASVIEALRKKLQVGRIEKTFVFQIVATHPNRIRAAEIANATAEAYLAETRKSRSEGFQRTSQSLQAQAQQLREQVERAEAAVERYRADNGLIATTQRGLVEDQQLQDLNTQLTQARVDLEKAKNTFDLVRGLSASDVEAGGIPVDVNNTVLSSLRVQYATLAEREARASTTLGANHPQMRELAAQMQNTRRLISDELSRIQRNIRTDFERAQANLSGLENRIAQLKVANSDQNKAQIELRQLESDAETKRGVYQLFLKRAQELSEQQDVEATNSRILSAAQPPLSPGGPSALILIAAAGIFGFALAAGGAVGLEIVSGRLNSERELVEWTGAPVLTNLPALAQASTRKGLFGRGEASRPERLPEEAELGLTRVAYALRYALGEDLPANVLVLKTTDRIETLPVTRGIATSLYDMNEEVLLARALPGASRETDMRQLDDRGRQGGRRGGRGRELGPGRGQAQALSKYVSVERVNDARKYAGPADFDGDARDFLVIDCGSTESNPILPVLLKNCDAIILVSQIGSTRMTDLDRTLAYLQPWQERVIGNVVLEAA</sequence>
<dbReference type="InterPro" id="IPR027417">
    <property type="entry name" value="P-loop_NTPase"/>
</dbReference>
<dbReference type="Gene3D" id="3.40.50.300">
    <property type="entry name" value="P-loop containing nucleotide triphosphate hydrolases"/>
    <property type="match status" value="1"/>
</dbReference>
<feature type="compositionally biased region" description="Basic and acidic residues" evidence="7">
    <location>
        <begin position="554"/>
        <end position="566"/>
    </location>
</feature>
<accession>A0ABW9ZJ38</accession>
<comment type="caution">
    <text evidence="11">The sequence shown here is derived from an EMBL/GenBank/DDBJ whole genome shotgun (WGS) entry which is preliminary data.</text>
</comment>
<keyword evidence="3 8" id="KW-0812">Transmembrane</keyword>
<proteinExistence type="predicted"/>
<name>A0ABW9ZJ38_9HYPH</name>
<evidence type="ECO:0000259" key="10">
    <source>
        <dbReference type="Pfam" id="PF13807"/>
    </source>
</evidence>
<dbReference type="InterPro" id="IPR003856">
    <property type="entry name" value="LPS_length_determ_N"/>
</dbReference>
<keyword evidence="12" id="KW-1185">Reference proteome</keyword>
<dbReference type="InterPro" id="IPR032807">
    <property type="entry name" value="GNVR"/>
</dbReference>
<evidence type="ECO:0000259" key="9">
    <source>
        <dbReference type="Pfam" id="PF02706"/>
    </source>
</evidence>
<feature type="transmembrane region" description="Helical" evidence="8">
    <location>
        <begin position="17"/>
        <end position="35"/>
    </location>
</feature>
<dbReference type="Proteomes" id="UP000541347">
    <property type="component" value="Unassembled WGS sequence"/>
</dbReference>
<dbReference type="PANTHER" id="PTHR32309">
    <property type="entry name" value="TYROSINE-PROTEIN KINASE"/>
    <property type="match status" value="1"/>
</dbReference>
<feature type="domain" description="Tyrosine-protein kinase G-rich" evidence="10">
    <location>
        <begin position="363"/>
        <end position="435"/>
    </location>
</feature>
<evidence type="ECO:0000256" key="7">
    <source>
        <dbReference type="SAM" id="MobiDB-lite"/>
    </source>
</evidence>
<keyword evidence="2" id="KW-1003">Cell membrane</keyword>
<dbReference type="EMBL" id="JAABLP010000003">
    <property type="protein sequence ID" value="NBN64894.1"/>
    <property type="molecule type" value="Genomic_DNA"/>
</dbReference>
<keyword evidence="5 8" id="KW-0472">Membrane</keyword>
<dbReference type="InterPro" id="IPR050445">
    <property type="entry name" value="Bact_polysacc_biosynth/exp"/>
</dbReference>
<keyword evidence="6" id="KW-0175">Coiled coil</keyword>
<evidence type="ECO:0000256" key="5">
    <source>
        <dbReference type="ARBA" id="ARBA00023136"/>
    </source>
</evidence>
<organism evidence="11 12">
    <name type="scientific">Pannonibacter tanglangensis</name>
    <dbReference type="NCBI Taxonomy" id="2750084"/>
    <lineage>
        <taxon>Bacteria</taxon>
        <taxon>Pseudomonadati</taxon>
        <taxon>Pseudomonadota</taxon>
        <taxon>Alphaproteobacteria</taxon>
        <taxon>Hyphomicrobiales</taxon>
        <taxon>Stappiaceae</taxon>
        <taxon>Pannonibacter</taxon>
    </lineage>
</organism>
<reference evidence="11 12" key="1">
    <citation type="submission" date="2020-01" db="EMBL/GenBank/DDBJ databases">
        <authorList>
            <person name="Peng S.Y."/>
            <person name="Li J."/>
            <person name="Wang M."/>
            <person name="Wang L."/>
            <person name="Wang C.Q."/>
            <person name="Wang J.R."/>
        </authorList>
    </citation>
    <scope>NUCLEOTIDE SEQUENCE [LARGE SCALE GENOMIC DNA]</scope>
    <source>
        <strain evidence="11 12">XCT-34</strain>
    </source>
</reference>
<feature type="region of interest" description="Disordered" evidence="7">
    <location>
        <begin position="554"/>
        <end position="584"/>
    </location>
</feature>
<feature type="domain" description="Polysaccharide chain length determinant N-terminal" evidence="9">
    <location>
        <begin position="5"/>
        <end position="53"/>
    </location>
</feature>
<dbReference type="Pfam" id="PF13807">
    <property type="entry name" value="GNVR"/>
    <property type="match status" value="1"/>
</dbReference>
<feature type="coiled-coil region" evidence="6">
    <location>
        <begin position="179"/>
        <end position="250"/>
    </location>
</feature>
<evidence type="ECO:0000313" key="12">
    <source>
        <dbReference type="Proteomes" id="UP000541347"/>
    </source>
</evidence>
<evidence type="ECO:0000256" key="8">
    <source>
        <dbReference type="SAM" id="Phobius"/>
    </source>
</evidence>
<dbReference type="Pfam" id="PF02706">
    <property type="entry name" value="Wzz"/>
    <property type="match status" value="1"/>
</dbReference>
<comment type="subcellular location">
    <subcellularLocation>
        <location evidence="1">Cell membrane</location>
        <topology evidence="1">Multi-pass membrane protein</topology>
    </subcellularLocation>
</comment>
<gene>
    <name evidence="11" type="ORF">GWI71_14465</name>
</gene>
<dbReference type="PANTHER" id="PTHR32309:SF13">
    <property type="entry name" value="FERRIC ENTEROBACTIN TRANSPORT PROTEIN FEPE"/>
    <property type="match status" value="1"/>
</dbReference>
<evidence type="ECO:0000313" key="11">
    <source>
        <dbReference type="EMBL" id="NBN64894.1"/>
    </source>
</evidence>
<protein>
    <submittedName>
        <fullName evidence="11">Exopolysaccharide polymerization/transport protein</fullName>
    </submittedName>
</protein>
<dbReference type="RefSeq" id="WP_161676833.1">
    <property type="nucleotide sequence ID" value="NZ_JAABLP010000003.1"/>
</dbReference>
<evidence type="ECO:0000256" key="3">
    <source>
        <dbReference type="ARBA" id="ARBA00022692"/>
    </source>
</evidence>
<evidence type="ECO:0000256" key="2">
    <source>
        <dbReference type="ARBA" id="ARBA00022475"/>
    </source>
</evidence>
<feature type="coiled-coil region" evidence="6">
    <location>
        <begin position="326"/>
        <end position="370"/>
    </location>
</feature>
<keyword evidence="4 8" id="KW-1133">Transmembrane helix</keyword>
<evidence type="ECO:0000256" key="4">
    <source>
        <dbReference type="ARBA" id="ARBA00022989"/>
    </source>
</evidence>
<evidence type="ECO:0000256" key="1">
    <source>
        <dbReference type="ARBA" id="ARBA00004651"/>
    </source>
</evidence>
<evidence type="ECO:0000256" key="6">
    <source>
        <dbReference type="SAM" id="Coils"/>
    </source>
</evidence>